<dbReference type="EMBL" id="JAHLQT010036764">
    <property type="protein sequence ID" value="KAG7157811.1"/>
    <property type="molecule type" value="Genomic_DNA"/>
</dbReference>
<protein>
    <submittedName>
        <fullName evidence="2">Thioredoxin domain-containing protein 12-like</fullName>
    </submittedName>
</protein>
<evidence type="ECO:0000313" key="2">
    <source>
        <dbReference type="EMBL" id="KAG7157811.1"/>
    </source>
</evidence>
<feature type="signal peptide" evidence="1">
    <location>
        <begin position="1"/>
        <end position="23"/>
    </location>
</feature>
<dbReference type="Proteomes" id="UP000747542">
    <property type="component" value="Unassembled WGS sequence"/>
</dbReference>
<keyword evidence="1" id="KW-0732">Signal</keyword>
<gene>
    <name evidence="2" type="primary">Txndc12-L</name>
    <name evidence="2" type="ORF">Hamer_G020354</name>
</gene>
<accession>A0A8J5JKP7</accession>
<organism evidence="2 3">
    <name type="scientific">Homarus americanus</name>
    <name type="common">American lobster</name>
    <dbReference type="NCBI Taxonomy" id="6706"/>
    <lineage>
        <taxon>Eukaryota</taxon>
        <taxon>Metazoa</taxon>
        <taxon>Ecdysozoa</taxon>
        <taxon>Arthropoda</taxon>
        <taxon>Crustacea</taxon>
        <taxon>Multicrustacea</taxon>
        <taxon>Malacostraca</taxon>
        <taxon>Eumalacostraca</taxon>
        <taxon>Eucarida</taxon>
        <taxon>Decapoda</taxon>
        <taxon>Pleocyemata</taxon>
        <taxon>Astacidea</taxon>
        <taxon>Nephropoidea</taxon>
        <taxon>Nephropidae</taxon>
        <taxon>Homarus</taxon>
    </lineage>
</organism>
<reference evidence="2" key="1">
    <citation type="journal article" date="2021" name="Sci. Adv.">
        <title>The American lobster genome reveals insights on longevity, neural, and immune adaptations.</title>
        <authorList>
            <person name="Polinski J.M."/>
            <person name="Zimin A.V."/>
            <person name="Clark K.F."/>
            <person name="Kohn A.B."/>
            <person name="Sadowski N."/>
            <person name="Timp W."/>
            <person name="Ptitsyn A."/>
            <person name="Khanna P."/>
            <person name="Romanova D.Y."/>
            <person name="Williams P."/>
            <person name="Greenwood S.J."/>
            <person name="Moroz L.L."/>
            <person name="Walt D.R."/>
            <person name="Bodnar A.G."/>
        </authorList>
    </citation>
    <scope>NUCLEOTIDE SEQUENCE</scope>
    <source>
        <strain evidence="2">GMGI-L3</strain>
    </source>
</reference>
<evidence type="ECO:0000313" key="3">
    <source>
        <dbReference type="Proteomes" id="UP000747542"/>
    </source>
</evidence>
<keyword evidence="3" id="KW-1185">Reference proteome</keyword>
<feature type="chain" id="PRO_5035165603" evidence="1">
    <location>
        <begin position="24"/>
        <end position="81"/>
    </location>
</feature>
<proteinExistence type="predicted"/>
<evidence type="ECO:0000256" key="1">
    <source>
        <dbReference type="SAM" id="SignalP"/>
    </source>
</evidence>
<dbReference type="AlphaFoldDB" id="A0A8J5JKP7"/>
<dbReference type="Gene3D" id="3.40.30.10">
    <property type="entry name" value="Glutaredoxin"/>
    <property type="match status" value="1"/>
</dbReference>
<comment type="caution">
    <text evidence="2">The sequence shown here is derived from an EMBL/GenBank/DDBJ whole genome shotgun (WGS) entry which is preliminary data.</text>
</comment>
<sequence>MDNKLAICISVFLFLILGVKTDAEDDLGKGLDSQGEVHQELYNKNGNPKYKFFYFDDETVITSMKEALEVLGSRSTKSDEL</sequence>
<name>A0A8J5JKP7_HOMAM</name>